<dbReference type="InterPro" id="IPR038186">
    <property type="entry name" value="CHAD_dom_sf"/>
</dbReference>
<dbReference type="PANTHER" id="PTHR39339">
    <property type="entry name" value="SLR1444 PROTEIN"/>
    <property type="match status" value="1"/>
</dbReference>
<dbReference type="PANTHER" id="PTHR39339:SF1">
    <property type="entry name" value="CHAD DOMAIN-CONTAINING PROTEIN"/>
    <property type="match status" value="1"/>
</dbReference>
<accession>A0ABS7ED35</accession>
<evidence type="ECO:0000259" key="1">
    <source>
        <dbReference type="PROSITE" id="PS51708"/>
    </source>
</evidence>
<protein>
    <submittedName>
        <fullName evidence="2">CHAD domain-containing protein</fullName>
    </submittedName>
</protein>
<dbReference type="PROSITE" id="PS51708">
    <property type="entry name" value="CHAD"/>
    <property type="match status" value="1"/>
</dbReference>
<comment type="caution">
    <text evidence="2">The sequence shown here is derived from an EMBL/GenBank/DDBJ whole genome shotgun (WGS) entry which is preliminary data.</text>
</comment>
<feature type="domain" description="CHAD" evidence="1">
    <location>
        <begin position="209"/>
        <end position="503"/>
    </location>
</feature>
<dbReference type="InterPro" id="IPR007899">
    <property type="entry name" value="CHAD_dom"/>
</dbReference>
<keyword evidence="3" id="KW-1185">Reference proteome</keyword>
<sequence>MNASFVYQVEAKTLNTGLTSQLGKKLGKYRLALDVPEHTADVQLYDCFDQTIQQSNRVLYRSNDQLTLISQNGLAITQPCDQPVNFVAKLAPGQVKTELADVSPLRALLAGTKGLQKSVQGKLLDGNAKTVARLSIQCWAASPDSNWHCFITFEPVRGYVKAQQAVLKALANNKALQPHQVLSPTLIFNALGYIPSGYDPKPTLHFKGKPNAITVASQIIHTYIDVARANEAGVIADYDTEFLHDYRVSLRKVRSVLSLFKGVYSAPQTISLKQAFSEHMNPTGQLRDLDVYLLEKDRFYSLLPASLHQGLDLMFTQFEKERAAHHHKLSKRFASQAYQQAMAALSAQFSANSNVIKPGPQAKHLAASYAQTLIWKRYQKVCKIARAIDAQTPDEQIHELRIDCKKLRYLMEFFAPLFAAKSIKALIKSLKVLQETLGLFNDYSVQQESLQAYLATHANKGTAQHIAIAQSVGALRSVLSHKQQQERDQVVAKFADFDNDTTRNEFRQLFKQQESS</sequence>
<dbReference type="Gene3D" id="1.40.20.10">
    <property type="entry name" value="CHAD domain"/>
    <property type="match status" value="1"/>
</dbReference>
<reference evidence="2" key="1">
    <citation type="submission" date="2021-07" db="EMBL/GenBank/DDBJ databases">
        <title>Neiella marina sp. nov., isolated from the intestinal content of sea cucumber Apostichopus japonicus.</title>
        <authorList>
            <person name="Bai X."/>
        </authorList>
    </citation>
    <scope>NUCLEOTIDE SEQUENCE</scope>
    <source>
        <strain evidence="2">126</strain>
    </source>
</reference>
<dbReference type="EMBL" id="JAHZSS010000003">
    <property type="protein sequence ID" value="MBW8190247.1"/>
    <property type="molecule type" value="Genomic_DNA"/>
</dbReference>
<evidence type="ECO:0000313" key="2">
    <source>
        <dbReference type="EMBL" id="MBW8190247.1"/>
    </source>
</evidence>
<dbReference type="RefSeq" id="WP_220102926.1">
    <property type="nucleotide sequence ID" value="NZ_JAHZSS010000003.1"/>
</dbReference>
<dbReference type="SMART" id="SM00880">
    <property type="entry name" value="CHAD"/>
    <property type="match status" value="1"/>
</dbReference>
<evidence type="ECO:0000313" key="3">
    <source>
        <dbReference type="Proteomes" id="UP001166251"/>
    </source>
</evidence>
<proteinExistence type="predicted"/>
<name>A0ABS7ED35_9GAMM</name>
<gene>
    <name evidence="2" type="ORF">K0504_04285</name>
</gene>
<dbReference type="Pfam" id="PF05235">
    <property type="entry name" value="CHAD"/>
    <property type="match status" value="1"/>
</dbReference>
<organism evidence="2 3">
    <name type="scientific">Neiella holothuriorum</name>
    <dbReference type="NCBI Taxonomy" id="2870530"/>
    <lineage>
        <taxon>Bacteria</taxon>
        <taxon>Pseudomonadati</taxon>
        <taxon>Pseudomonadota</taxon>
        <taxon>Gammaproteobacteria</taxon>
        <taxon>Alteromonadales</taxon>
        <taxon>Echinimonadaceae</taxon>
        <taxon>Neiella</taxon>
    </lineage>
</organism>
<dbReference type="Proteomes" id="UP001166251">
    <property type="component" value="Unassembled WGS sequence"/>
</dbReference>